<feature type="compositionally biased region" description="Basic residues" evidence="1">
    <location>
        <begin position="55"/>
        <end position="64"/>
    </location>
</feature>
<organism evidence="2 3">
    <name type="scientific">Burkholderia pseudomallei</name>
    <name type="common">Pseudomonas pseudomallei</name>
    <dbReference type="NCBI Taxonomy" id="28450"/>
    <lineage>
        <taxon>Bacteria</taxon>
        <taxon>Pseudomonadati</taxon>
        <taxon>Pseudomonadota</taxon>
        <taxon>Betaproteobacteria</taxon>
        <taxon>Burkholderiales</taxon>
        <taxon>Burkholderiaceae</taxon>
        <taxon>Burkholderia</taxon>
        <taxon>pseudomallei group</taxon>
    </lineage>
</organism>
<dbReference type="EMBL" id="PHRB01000059">
    <property type="protein sequence ID" value="PJO61895.1"/>
    <property type="molecule type" value="Genomic_DNA"/>
</dbReference>
<evidence type="ECO:0000256" key="1">
    <source>
        <dbReference type="SAM" id="MobiDB-lite"/>
    </source>
</evidence>
<gene>
    <name evidence="2" type="ORF">CWD88_34165</name>
</gene>
<name>A0AAX0U0B5_BURPE</name>
<protein>
    <submittedName>
        <fullName evidence="2">Uncharacterized protein</fullName>
    </submittedName>
</protein>
<evidence type="ECO:0000313" key="3">
    <source>
        <dbReference type="Proteomes" id="UP000231878"/>
    </source>
</evidence>
<reference evidence="2 3" key="1">
    <citation type="submission" date="2017-11" db="EMBL/GenBank/DDBJ databases">
        <title>Molecular characterization of Burkholderia pseudomallei and closely related isolates from Vietnam.</title>
        <authorList>
            <person name="Ustinov D.V."/>
            <person name="Antonov A.S."/>
            <person name="Avdusheva E.F."/>
            <person name="Shpak I.M."/>
            <person name="Zakharova I.B."/>
            <person name="Thi L.A."/>
            <person name="Teteryatnikova N."/>
            <person name="Lopasteyskaya Y.A."/>
            <person name="Kuzyutina J.A."/>
            <person name="Ngo T.N."/>
            <person name="Victorov D.V."/>
        </authorList>
    </citation>
    <scope>NUCLEOTIDE SEQUENCE [LARGE SCALE GENOMIC DNA]</scope>
    <source>
        <strain evidence="2 3">V1512</strain>
    </source>
</reference>
<comment type="caution">
    <text evidence="2">The sequence shown here is derived from an EMBL/GenBank/DDBJ whole genome shotgun (WGS) entry which is preliminary data.</text>
</comment>
<feature type="region of interest" description="Disordered" evidence="1">
    <location>
        <begin position="13"/>
        <end position="83"/>
    </location>
</feature>
<sequence>MLAGKTDYTVKAARHSAIDARSPPFPSPSALVRTGRPARAAMRREARRSAVQIRRAARLARRPRSAVPAPRRAAPSSAARAGALIRAARRRRLAPRAAC</sequence>
<evidence type="ECO:0000313" key="2">
    <source>
        <dbReference type="EMBL" id="PJO61895.1"/>
    </source>
</evidence>
<proteinExistence type="predicted"/>
<dbReference type="AlphaFoldDB" id="A0AAX0U0B5"/>
<accession>A0AAX0U0B5</accession>
<dbReference type="Proteomes" id="UP000231878">
    <property type="component" value="Unassembled WGS sequence"/>
</dbReference>
<feature type="compositionally biased region" description="Low complexity" evidence="1">
    <location>
        <begin position="65"/>
        <end position="83"/>
    </location>
</feature>